<dbReference type="AlphaFoldDB" id="A0A7H8QJ88"/>
<dbReference type="EMBL" id="CP055898">
    <property type="protein sequence ID" value="QKX53956.1"/>
    <property type="molecule type" value="Genomic_DNA"/>
</dbReference>
<reference evidence="2" key="1">
    <citation type="submission" date="2020-06" db="EMBL/GenBank/DDBJ databases">
        <title>A chromosome-scale genome assembly of Talaromyces rugulosus W13939.</title>
        <authorList>
            <person name="Wang B."/>
            <person name="Guo L."/>
            <person name="Ye K."/>
            <person name="Wang L."/>
        </authorList>
    </citation>
    <scope>NUCLEOTIDE SEQUENCE [LARGE SCALE GENOMIC DNA]</scope>
    <source>
        <strain evidence="2">W13939</strain>
    </source>
</reference>
<dbReference type="PANTHER" id="PTHR34365">
    <property type="entry name" value="ENOLASE (DUF1399)"/>
    <property type="match status" value="1"/>
</dbReference>
<evidence type="ECO:0000313" key="1">
    <source>
        <dbReference type="EMBL" id="QKX53956.1"/>
    </source>
</evidence>
<keyword evidence="2" id="KW-1185">Reference proteome</keyword>
<dbReference type="KEGG" id="trg:TRUGW13939_01036"/>
<protein>
    <submittedName>
        <fullName evidence="1">Uncharacterized protein</fullName>
    </submittedName>
</protein>
<organism evidence="1 2">
    <name type="scientific">Talaromyces rugulosus</name>
    <name type="common">Penicillium rugulosum</name>
    <dbReference type="NCBI Taxonomy" id="121627"/>
    <lineage>
        <taxon>Eukaryota</taxon>
        <taxon>Fungi</taxon>
        <taxon>Dikarya</taxon>
        <taxon>Ascomycota</taxon>
        <taxon>Pezizomycotina</taxon>
        <taxon>Eurotiomycetes</taxon>
        <taxon>Eurotiomycetidae</taxon>
        <taxon>Eurotiales</taxon>
        <taxon>Trichocomaceae</taxon>
        <taxon>Talaromyces</taxon>
        <taxon>Talaromyces sect. Islandici</taxon>
    </lineage>
</organism>
<sequence>MALLLHSDINALHKASKAKLIHMKIQRERRESEKNYEYDFSGLQYPGETDGSGLPLIPSPSLFSSLHSTTADSPWLVEHGIPTVAHCATHLELLEVFFALRNKIINSEQLDNTFGVKVVAKIVYRRKYDSTTKGYVSRRTTLRDDSIKFRRREKWSYYLSIAVERFKFWIEKADKAMFEEWRSSSKKPALPCLPPLDVLMVWHAFLLNPIDFDSYCGDHSLYAIRQIQFPWVQIHNSIDTDEWTYEVPLGANDWTTKVANMEPDLFVYLQQTGAIPKSISRTLRKYGDSNVPIGSMWDYLRGFGLSRREEIFLDLLLNIQMKDKTSERLIGNVLRQASFVDKMHDHLWICSPAAEGTLYRAIARYHKFLKLFQLYPGNILVPTLDIDLVWHTHQCSAAFYENSMRERTGRYIDHDDKIGKTALDSGIDETQKLFRLRFGQEYSLCLCWDCEMTLTMLEKLEKNSALFQTDSIGSIVEHG</sequence>
<evidence type="ECO:0000313" key="2">
    <source>
        <dbReference type="Proteomes" id="UP000509510"/>
    </source>
</evidence>
<dbReference type="InterPro" id="IPR009836">
    <property type="entry name" value="GRDP-like"/>
</dbReference>
<dbReference type="RefSeq" id="XP_035340135.1">
    <property type="nucleotide sequence ID" value="XM_035484242.1"/>
</dbReference>
<dbReference type="Pfam" id="PF07173">
    <property type="entry name" value="GRDP-like"/>
    <property type="match status" value="1"/>
</dbReference>
<gene>
    <name evidence="1" type="ORF">TRUGW13939_01036</name>
</gene>
<accession>A0A7H8QJ88</accession>
<proteinExistence type="predicted"/>
<dbReference type="GeneID" id="55988549"/>
<name>A0A7H8QJ88_TALRU</name>
<dbReference type="Proteomes" id="UP000509510">
    <property type="component" value="Chromosome I"/>
</dbReference>
<dbReference type="OrthoDB" id="2684236at2759"/>
<dbReference type="PANTHER" id="PTHR34365:SF7">
    <property type="entry name" value="GLYCINE-RICH DOMAIN-CONTAINING PROTEIN 1"/>
    <property type="match status" value="1"/>
</dbReference>